<evidence type="ECO:0000313" key="7">
    <source>
        <dbReference type="EMBL" id="TWT98507.1"/>
    </source>
</evidence>
<evidence type="ECO:0000256" key="3">
    <source>
        <dbReference type="ARBA" id="ARBA00022692"/>
    </source>
</evidence>
<keyword evidence="3 6" id="KW-0812">Transmembrane</keyword>
<dbReference type="Proteomes" id="UP000320176">
    <property type="component" value="Unassembled WGS sequence"/>
</dbReference>
<feature type="transmembrane region" description="Helical" evidence="6">
    <location>
        <begin position="423"/>
        <end position="449"/>
    </location>
</feature>
<evidence type="ECO:0000256" key="6">
    <source>
        <dbReference type="SAM" id="Phobius"/>
    </source>
</evidence>
<feature type="transmembrane region" description="Helical" evidence="6">
    <location>
        <begin position="364"/>
        <end position="383"/>
    </location>
</feature>
<proteinExistence type="predicted"/>
<dbReference type="PANTHER" id="PTHR30250:SF11">
    <property type="entry name" value="O-ANTIGEN TRANSPORTER-RELATED"/>
    <property type="match status" value="1"/>
</dbReference>
<accession>A0A5C6AGF7</accession>
<sequence length="474" mass="52234">MMVMLAMTIVQRGFGFFRGIWFCRLMDESQVGIWSMAFGFITMVTPIMLLGMPGALPRYVEHFRRRGHLTSLVRRVFLATVICTAVFVSAILIAPEWFGWLVFLEPQNTSLIYAVGFAVVAIIMFFFVNELVSSLRQVRAVSLMQFVQSVVFTVIGVAWLSFGGGLTGLVVAFAIATLCAALPGIWLLRRGWSSLQRSTEAFDAAAMWRRLLPYAAALWMMNLLANVFELSDRYMILHLSPGGEIAGQAAVGQYHSGRIIPMLLISLASMVSGVLMPYLTAEWEAGKREDVQRRLRGVLMGIVVAFTGGAAFALMIAPWLFSTLLQDRYSSGLALMPMAFVFCIWASLVTIAQNYLWVVEKGKLVGVALAIGLVANLSLNAILLPAFGLTGAVVATLLAHGIVMLGIWVAMWKTGYPVDWTMVHLSLLPATLLSNPWIALACVTFTLIVSPDAKGWLAVIAKRMPRYRLAWPIH</sequence>
<dbReference type="GO" id="GO:0005886">
    <property type="term" value="C:plasma membrane"/>
    <property type="evidence" value="ECO:0007669"/>
    <property type="project" value="UniProtKB-SubCell"/>
</dbReference>
<dbReference type="InterPro" id="IPR002797">
    <property type="entry name" value="Polysacc_synth"/>
</dbReference>
<evidence type="ECO:0000256" key="5">
    <source>
        <dbReference type="ARBA" id="ARBA00023136"/>
    </source>
</evidence>
<evidence type="ECO:0000256" key="1">
    <source>
        <dbReference type="ARBA" id="ARBA00004651"/>
    </source>
</evidence>
<keyword evidence="4 6" id="KW-1133">Transmembrane helix</keyword>
<evidence type="ECO:0000256" key="4">
    <source>
        <dbReference type="ARBA" id="ARBA00022989"/>
    </source>
</evidence>
<feature type="transmembrane region" description="Helical" evidence="6">
    <location>
        <begin position="76"/>
        <end position="98"/>
    </location>
</feature>
<keyword evidence="5 6" id="KW-0472">Membrane</keyword>
<comment type="caution">
    <text evidence="7">The sequence shown here is derived from an EMBL/GenBank/DDBJ whole genome shotgun (WGS) entry which is preliminary data.</text>
</comment>
<feature type="transmembrane region" description="Helical" evidence="6">
    <location>
        <begin position="389"/>
        <end position="411"/>
    </location>
</feature>
<feature type="transmembrane region" description="Helical" evidence="6">
    <location>
        <begin position="31"/>
        <end position="56"/>
    </location>
</feature>
<evidence type="ECO:0000313" key="8">
    <source>
        <dbReference type="Proteomes" id="UP000320176"/>
    </source>
</evidence>
<feature type="transmembrane region" description="Helical" evidence="6">
    <location>
        <begin position="259"/>
        <end position="279"/>
    </location>
</feature>
<feature type="transmembrane region" description="Helical" evidence="6">
    <location>
        <begin position="211"/>
        <end position="228"/>
    </location>
</feature>
<dbReference type="InterPro" id="IPR050833">
    <property type="entry name" value="Poly_Biosynth_Transport"/>
</dbReference>
<organism evidence="7 8">
    <name type="scientific">Stieleria varia</name>
    <dbReference type="NCBI Taxonomy" id="2528005"/>
    <lineage>
        <taxon>Bacteria</taxon>
        <taxon>Pseudomonadati</taxon>
        <taxon>Planctomycetota</taxon>
        <taxon>Planctomycetia</taxon>
        <taxon>Pirellulales</taxon>
        <taxon>Pirellulaceae</taxon>
        <taxon>Stieleria</taxon>
    </lineage>
</organism>
<dbReference type="EMBL" id="SJPN01000006">
    <property type="protein sequence ID" value="TWT98507.1"/>
    <property type="molecule type" value="Genomic_DNA"/>
</dbReference>
<feature type="transmembrane region" description="Helical" evidence="6">
    <location>
        <begin position="168"/>
        <end position="188"/>
    </location>
</feature>
<feature type="transmembrane region" description="Helical" evidence="6">
    <location>
        <begin position="140"/>
        <end position="162"/>
    </location>
</feature>
<dbReference type="PANTHER" id="PTHR30250">
    <property type="entry name" value="PST FAMILY PREDICTED COLANIC ACID TRANSPORTER"/>
    <property type="match status" value="1"/>
</dbReference>
<reference evidence="7 8" key="1">
    <citation type="submission" date="2019-02" db="EMBL/GenBank/DDBJ databases">
        <title>Deep-cultivation of Planctomycetes and their phenomic and genomic characterization uncovers novel biology.</title>
        <authorList>
            <person name="Wiegand S."/>
            <person name="Jogler M."/>
            <person name="Boedeker C."/>
            <person name="Pinto D."/>
            <person name="Vollmers J."/>
            <person name="Rivas-Marin E."/>
            <person name="Kohn T."/>
            <person name="Peeters S.H."/>
            <person name="Heuer A."/>
            <person name="Rast P."/>
            <person name="Oberbeckmann S."/>
            <person name="Bunk B."/>
            <person name="Jeske O."/>
            <person name="Meyerdierks A."/>
            <person name="Storesund J.E."/>
            <person name="Kallscheuer N."/>
            <person name="Luecker S."/>
            <person name="Lage O.M."/>
            <person name="Pohl T."/>
            <person name="Merkel B.J."/>
            <person name="Hornburger P."/>
            <person name="Mueller R.-W."/>
            <person name="Bruemmer F."/>
            <person name="Labrenz M."/>
            <person name="Spormann A.M."/>
            <person name="Op Den Camp H."/>
            <person name="Overmann J."/>
            <person name="Amann R."/>
            <person name="Jetten M.S.M."/>
            <person name="Mascher T."/>
            <person name="Medema M.H."/>
            <person name="Devos D.P."/>
            <person name="Kaster A.-K."/>
            <person name="Ovreas L."/>
            <person name="Rohde M."/>
            <person name="Galperin M.Y."/>
            <person name="Jogler C."/>
        </authorList>
    </citation>
    <scope>NUCLEOTIDE SEQUENCE [LARGE SCALE GENOMIC DNA]</scope>
    <source>
        <strain evidence="7 8">Pla52n</strain>
    </source>
</reference>
<gene>
    <name evidence="7" type="ORF">Pla52n_50210</name>
</gene>
<name>A0A5C6AGF7_9BACT</name>
<keyword evidence="2" id="KW-1003">Cell membrane</keyword>
<feature type="transmembrane region" description="Helical" evidence="6">
    <location>
        <begin position="110"/>
        <end position="128"/>
    </location>
</feature>
<protein>
    <submittedName>
        <fullName evidence="7">MurJ-like flippase</fullName>
    </submittedName>
</protein>
<feature type="transmembrane region" description="Helical" evidence="6">
    <location>
        <begin position="299"/>
        <end position="321"/>
    </location>
</feature>
<dbReference type="Pfam" id="PF01943">
    <property type="entry name" value="Polysacc_synt"/>
    <property type="match status" value="1"/>
</dbReference>
<dbReference type="AlphaFoldDB" id="A0A5C6AGF7"/>
<comment type="subcellular location">
    <subcellularLocation>
        <location evidence="1">Cell membrane</location>
        <topology evidence="1">Multi-pass membrane protein</topology>
    </subcellularLocation>
</comment>
<keyword evidence="8" id="KW-1185">Reference proteome</keyword>
<evidence type="ECO:0000256" key="2">
    <source>
        <dbReference type="ARBA" id="ARBA00022475"/>
    </source>
</evidence>
<feature type="transmembrane region" description="Helical" evidence="6">
    <location>
        <begin position="333"/>
        <end position="352"/>
    </location>
</feature>